<dbReference type="Proteomes" id="UP000095390">
    <property type="component" value="Unassembled WGS sequence"/>
</dbReference>
<dbReference type="EMBL" id="QSID01000014">
    <property type="protein sequence ID" value="RHC62450.1"/>
    <property type="molecule type" value="Genomic_DNA"/>
</dbReference>
<dbReference type="SUPFAM" id="SSF143597">
    <property type="entry name" value="YojJ-like"/>
    <property type="match status" value="1"/>
</dbReference>
<dbReference type="EMBL" id="QRQO01000063">
    <property type="protein sequence ID" value="RHN08197.1"/>
    <property type="molecule type" value="Genomic_DNA"/>
</dbReference>
<evidence type="ECO:0000313" key="25">
    <source>
        <dbReference type="Proteomes" id="UP000286561"/>
    </source>
</evidence>
<comment type="similarity">
    <text evidence="10">Belongs to the adenylate cyclase family. DacA/CdaA subfamily.</text>
</comment>
<dbReference type="Proteomes" id="UP000262524">
    <property type="component" value="Unassembled WGS sequence"/>
</dbReference>
<keyword evidence="7 10" id="KW-0067">ATP-binding</keyword>
<keyword evidence="6 10" id="KW-0547">Nucleotide-binding</keyword>
<dbReference type="GO" id="GO:0004016">
    <property type="term" value="F:adenylate cyclase activity"/>
    <property type="evidence" value="ECO:0007669"/>
    <property type="project" value="UniProtKB-UniRule"/>
</dbReference>
<dbReference type="GO" id="GO:0005524">
    <property type="term" value="F:ATP binding"/>
    <property type="evidence" value="ECO:0007669"/>
    <property type="project" value="UniProtKB-UniRule"/>
</dbReference>
<name>A0A174IXG0_9FIRM</name>
<dbReference type="FunFam" id="3.40.1700.10:FF:000002">
    <property type="entry name" value="Diadenylate cyclase"/>
    <property type="match status" value="1"/>
</dbReference>
<dbReference type="EMBL" id="CYZL01000029">
    <property type="protein sequence ID" value="CUO90736.1"/>
    <property type="molecule type" value="Genomic_DNA"/>
</dbReference>
<comment type="caution">
    <text evidence="10">Lacks conserved residue(s) required for the propagation of feature annotation.</text>
</comment>
<keyword evidence="9 10" id="KW-0472">Membrane</keyword>
<evidence type="ECO:0000256" key="8">
    <source>
        <dbReference type="ARBA" id="ARBA00022989"/>
    </source>
</evidence>
<protein>
    <recommendedName>
        <fullName evidence="10">Diadenylate cyclase</fullName>
        <shortName evidence="10">DAC</shortName>
        <ecNumber evidence="10">2.7.7.85</ecNumber>
    </recommendedName>
    <alternativeName>
        <fullName evidence="10">Cyclic-di-AMP synthase</fullName>
        <shortName evidence="10">c-di-AMP synthase</shortName>
    </alternativeName>
</protein>
<evidence type="ECO:0000313" key="22">
    <source>
        <dbReference type="Proteomes" id="UP000283497"/>
    </source>
</evidence>
<dbReference type="AlphaFoldDB" id="A0A174IXG0"/>
<dbReference type="PIRSF" id="PIRSF004793">
    <property type="entry name" value="UCP004793"/>
    <property type="match status" value="1"/>
</dbReference>
<proteinExistence type="inferred from homology"/>
<evidence type="ECO:0000313" key="12">
    <source>
        <dbReference type="EMBL" id="CUM87789.1"/>
    </source>
</evidence>
<feature type="transmembrane region" description="Helical" evidence="10">
    <location>
        <begin position="77"/>
        <end position="96"/>
    </location>
</feature>
<dbReference type="InterPro" id="IPR003390">
    <property type="entry name" value="DNA_integrity_scan_DisA_N"/>
</dbReference>
<evidence type="ECO:0000313" key="21">
    <source>
        <dbReference type="Proteomes" id="UP000262524"/>
    </source>
</evidence>
<evidence type="ECO:0000256" key="9">
    <source>
        <dbReference type="ARBA" id="ARBA00023136"/>
    </source>
</evidence>
<evidence type="ECO:0000256" key="10">
    <source>
        <dbReference type="HAMAP-Rule" id="MF_01499"/>
    </source>
</evidence>
<evidence type="ECO:0000313" key="19">
    <source>
        <dbReference type="Proteomes" id="UP000095390"/>
    </source>
</evidence>
<feature type="transmembrane region" description="Helical" evidence="10">
    <location>
        <begin position="16"/>
        <end position="41"/>
    </location>
</feature>
<evidence type="ECO:0000256" key="7">
    <source>
        <dbReference type="ARBA" id="ARBA00022840"/>
    </source>
</evidence>
<dbReference type="PANTHER" id="PTHR34185:SF1">
    <property type="entry name" value="DIADENYLATE CYCLASE"/>
    <property type="match status" value="1"/>
</dbReference>
<dbReference type="Gene3D" id="3.40.1700.10">
    <property type="entry name" value="DNA integrity scanning protein, DisA, N-terminal domain"/>
    <property type="match status" value="1"/>
</dbReference>
<dbReference type="Pfam" id="PF19293">
    <property type="entry name" value="CdaA_N"/>
    <property type="match status" value="1"/>
</dbReference>
<dbReference type="InterPro" id="IPR014046">
    <property type="entry name" value="C-di-AMP_synthase"/>
</dbReference>
<comment type="catalytic activity">
    <reaction evidence="1 10">
        <text>2 ATP = 3',3'-c-di-AMP + 2 diphosphate</text>
        <dbReference type="Rhea" id="RHEA:35655"/>
        <dbReference type="ChEBI" id="CHEBI:30616"/>
        <dbReference type="ChEBI" id="CHEBI:33019"/>
        <dbReference type="ChEBI" id="CHEBI:71500"/>
        <dbReference type="EC" id="2.7.7.85"/>
    </reaction>
</comment>
<evidence type="ECO:0000256" key="1">
    <source>
        <dbReference type="ARBA" id="ARBA00000877"/>
    </source>
</evidence>
<keyword evidence="24" id="KW-1185">Reference proteome</keyword>
<evidence type="ECO:0000313" key="16">
    <source>
        <dbReference type="EMBL" id="RHC62450.1"/>
    </source>
</evidence>
<reference evidence="19 20" key="1">
    <citation type="submission" date="2015-09" db="EMBL/GenBank/DDBJ databases">
        <authorList>
            <consortium name="Pathogen Informatics"/>
        </authorList>
    </citation>
    <scope>NUCLEOTIDE SEQUENCE [LARGE SCALE GENOMIC DNA]</scope>
    <source>
        <strain evidence="13 20">2789STDY5834835</strain>
        <strain evidence="12 19">2789STDY5834966</strain>
    </source>
</reference>
<dbReference type="EMBL" id="QSEP01000028">
    <property type="protein sequence ID" value="RGZ83467.1"/>
    <property type="molecule type" value="Genomic_DNA"/>
</dbReference>
<dbReference type="EMBL" id="QRNJ01000041">
    <property type="protein sequence ID" value="RHK37856.1"/>
    <property type="molecule type" value="Genomic_DNA"/>
</dbReference>
<dbReference type="InterPro" id="IPR036888">
    <property type="entry name" value="DNA_integrity_DisA_N_sf"/>
</dbReference>
<dbReference type="Proteomes" id="UP000095679">
    <property type="component" value="Unassembled WGS sequence"/>
</dbReference>
<dbReference type="InterPro" id="IPR034701">
    <property type="entry name" value="CdaA"/>
</dbReference>
<feature type="transmembrane region" description="Helical" evidence="10">
    <location>
        <begin position="53"/>
        <end position="71"/>
    </location>
</feature>
<evidence type="ECO:0000313" key="20">
    <source>
        <dbReference type="Proteomes" id="UP000095679"/>
    </source>
</evidence>
<dbReference type="InterPro" id="IPR045585">
    <property type="entry name" value="CdaA_N"/>
</dbReference>
<dbReference type="RefSeq" id="WP_005346073.1">
    <property type="nucleotide sequence ID" value="NZ_BLYK01000127.1"/>
</dbReference>
<dbReference type="GO" id="GO:0006171">
    <property type="term" value="P:cAMP biosynthetic process"/>
    <property type="evidence" value="ECO:0007669"/>
    <property type="project" value="InterPro"/>
</dbReference>
<evidence type="ECO:0000313" key="15">
    <source>
        <dbReference type="EMBL" id="RGZ83467.1"/>
    </source>
</evidence>
<dbReference type="PANTHER" id="PTHR34185">
    <property type="entry name" value="DIADENYLATE CYCLASE"/>
    <property type="match status" value="1"/>
</dbReference>
<dbReference type="Pfam" id="PF02457">
    <property type="entry name" value="DAC"/>
    <property type="match status" value="1"/>
</dbReference>
<dbReference type="EC" id="2.7.7.85" evidence="10"/>
<dbReference type="NCBIfam" id="TIGR00159">
    <property type="entry name" value="diadenylate cyclase CdaA"/>
    <property type="match status" value="1"/>
</dbReference>
<keyword evidence="2 10" id="KW-1003">Cell membrane</keyword>
<evidence type="ECO:0000313" key="24">
    <source>
        <dbReference type="Proteomes" id="UP000284621"/>
    </source>
</evidence>
<gene>
    <name evidence="10" type="primary">dacA</name>
    <name evidence="17" type="ORF">DW068_10735</name>
    <name evidence="16" type="ORF">DW833_11725</name>
    <name evidence="15" type="ORF">DW972_06315</name>
    <name evidence="18" type="ORF">DWZ29_14910</name>
    <name evidence="14" type="ORF">DXD91_07615</name>
    <name evidence="13" type="ORF">ERS852450_02641</name>
    <name evidence="12" type="ORF">ERS852578_00813</name>
</gene>
<dbReference type="Proteomes" id="UP000283700">
    <property type="component" value="Unassembled WGS sequence"/>
</dbReference>
<evidence type="ECO:0000256" key="4">
    <source>
        <dbReference type="ARBA" id="ARBA00022692"/>
    </source>
</evidence>
<keyword evidence="5 10" id="KW-0548">Nucleotidyltransferase</keyword>
<evidence type="ECO:0000313" key="23">
    <source>
        <dbReference type="Proteomes" id="UP000283700"/>
    </source>
</evidence>
<evidence type="ECO:0000313" key="18">
    <source>
        <dbReference type="EMBL" id="RHN08197.1"/>
    </source>
</evidence>
<dbReference type="InterPro" id="IPR050338">
    <property type="entry name" value="DisA"/>
</dbReference>
<evidence type="ECO:0000256" key="3">
    <source>
        <dbReference type="ARBA" id="ARBA00022679"/>
    </source>
</evidence>
<dbReference type="Proteomes" id="UP000283497">
    <property type="component" value="Unassembled WGS sequence"/>
</dbReference>
<dbReference type="EMBL" id="CYYC01000007">
    <property type="protein sequence ID" value="CUM87789.1"/>
    <property type="molecule type" value="Genomic_DNA"/>
</dbReference>
<evidence type="ECO:0000256" key="2">
    <source>
        <dbReference type="ARBA" id="ARBA00022475"/>
    </source>
</evidence>
<reference evidence="21 22" key="2">
    <citation type="submission" date="2018-08" db="EMBL/GenBank/DDBJ databases">
        <title>A genome reference for cultivated species of the human gut microbiota.</title>
        <authorList>
            <person name="Zou Y."/>
            <person name="Xue W."/>
            <person name="Luo G."/>
        </authorList>
    </citation>
    <scope>NUCLEOTIDE SEQUENCE [LARGE SCALE GENOMIC DNA]</scope>
    <source>
        <strain evidence="18 23">AF31-17AC</strain>
        <strain evidence="17 22">AF45-14BH</strain>
        <strain evidence="16 24">AM34-3LB</strain>
        <strain evidence="15 25">AM48-23BH</strain>
        <strain evidence="14 21">TM10-1AC</strain>
    </source>
</reference>
<accession>A0A174IXG0</accession>
<comment type="function">
    <text evidence="10">Catalyzes the condensation of 2 ATP molecules into cyclic di-AMP (c-di-AMP), a second messenger used to regulate differing processes in different bacteria.</text>
</comment>
<evidence type="ECO:0000313" key="14">
    <source>
        <dbReference type="EMBL" id="RGI87861.1"/>
    </source>
</evidence>
<evidence type="ECO:0000259" key="11">
    <source>
        <dbReference type="PROSITE" id="PS51794"/>
    </source>
</evidence>
<dbReference type="Proteomes" id="UP000286561">
    <property type="component" value="Unassembled WGS sequence"/>
</dbReference>
<feature type="domain" description="DAC" evidence="11">
    <location>
        <begin position="97"/>
        <end position="265"/>
    </location>
</feature>
<comment type="subunit">
    <text evidence="10">Probably a homodimer.</text>
</comment>
<dbReference type="GeneID" id="75049709"/>
<keyword evidence="4 10" id="KW-0812">Transmembrane</keyword>
<keyword evidence="3 10" id="KW-0808">Transferase</keyword>
<keyword evidence="8 10" id="KW-1133">Transmembrane helix</keyword>
<evidence type="ECO:0000256" key="5">
    <source>
        <dbReference type="ARBA" id="ARBA00022695"/>
    </source>
</evidence>
<evidence type="ECO:0000256" key="6">
    <source>
        <dbReference type="ARBA" id="ARBA00022741"/>
    </source>
</evidence>
<dbReference type="Proteomes" id="UP000284621">
    <property type="component" value="Unassembled WGS sequence"/>
</dbReference>
<sequence>MQLISIGQFHKVIEKYLYWLSLPSIGFTDILEIIIISVIVYQMLKWVQLTRAWTLFKGIIMLLLFALFAAIFQLNTISWLLSNSLGVGITAAIIIFQPELRRALEQLGRKKIFSNLFSFSTGEYDGRQSVLTEKTINEIVRASYEMGAVKTGALMVIEQNVALGEYVRTGISIDGIVSSQLLINIFEHNTPLHDGAVIIRGNRIVSATCYLPLTDSMDIGKELGTRHRAAVGISEVSDSLTIIVSEETGAVSLAKDGNLYKHLKKEELLEKLKQLKIDEENNTDVFKKWKDLLRNEKSEK</sequence>
<organism evidence="13 20">
    <name type="scientific">Anaerobutyricum hallii</name>
    <dbReference type="NCBI Taxonomy" id="39488"/>
    <lineage>
        <taxon>Bacteria</taxon>
        <taxon>Bacillati</taxon>
        <taxon>Bacillota</taxon>
        <taxon>Clostridia</taxon>
        <taxon>Lachnospirales</taxon>
        <taxon>Lachnospiraceae</taxon>
        <taxon>Anaerobutyricum</taxon>
    </lineage>
</organism>
<dbReference type="GO" id="GO:0106408">
    <property type="term" value="F:diadenylate cyclase activity"/>
    <property type="evidence" value="ECO:0007669"/>
    <property type="project" value="UniProtKB-EC"/>
</dbReference>
<dbReference type="HAMAP" id="MF_01499">
    <property type="entry name" value="DacA"/>
    <property type="match status" value="1"/>
</dbReference>
<evidence type="ECO:0000313" key="13">
    <source>
        <dbReference type="EMBL" id="CUO90736.1"/>
    </source>
</evidence>
<dbReference type="PROSITE" id="PS51794">
    <property type="entry name" value="DAC"/>
    <property type="match status" value="1"/>
</dbReference>
<dbReference type="EMBL" id="QSOE01000040">
    <property type="protein sequence ID" value="RGI87861.1"/>
    <property type="molecule type" value="Genomic_DNA"/>
</dbReference>
<evidence type="ECO:0000313" key="17">
    <source>
        <dbReference type="EMBL" id="RHK37856.1"/>
    </source>
</evidence>
<dbReference type="OrthoDB" id="9807385at2"/>